<evidence type="ECO:0000313" key="4">
    <source>
        <dbReference type="Proteomes" id="UP000053244"/>
    </source>
</evidence>
<feature type="compositionally biased region" description="Basic and acidic residues" evidence="1">
    <location>
        <begin position="61"/>
        <end position="73"/>
    </location>
</feature>
<proteinExistence type="predicted"/>
<dbReference type="AlphaFoldDB" id="A0A117MMP3"/>
<accession>A0A117MMP3</accession>
<gene>
    <name evidence="3" type="ORF">ADL15_39545</name>
</gene>
<dbReference type="RefSeq" id="WP_067702851.1">
    <property type="nucleotide sequence ID" value="NZ_LLZH01000310.1"/>
</dbReference>
<dbReference type="InterPro" id="IPR054344">
    <property type="entry name" value="TY-Chap_N"/>
</dbReference>
<organism evidence="3 4">
    <name type="scientific">Actinoplanes awajinensis subsp. mycoplanecinus</name>
    <dbReference type="NCBI Taxonomy" id="135947"/>
    <lineage>
        <taxon>Bacteria</taxon>
        <taxon>Bacillati</taxon>
        <taxon>Actinomycetota</taxon>
        <taxon>Actinomycetes</taxon>
        <taxon>Micromonosporales</taxon>
        <taxon>Micromonosporaceae</taxon>
        <taxon>Actinoplanes</taxon>
    </lineage>
</organism>
<evidence type="ECO:0000313" key="3">
    <source>
        <dbReference type="EMBL" id="KUL25807.1"/>
    </source>
</evidence>
<evidence type="ECO:0000259" key="2">
    <source>
        <dbReference type="Pfam" id="PF22552"/>
    </source>
</evidence>
<sequence length="129" mass="14550">MSAASWEDLTARLRARLPGLQTMEVISLKAAGNRYTQLIQRPTGLTLEATANEFLPPDGRLTPEQEKRLRDKGWLPPDPPGRNNWWYDIDRLPLSDVDTARVVDLMVCTLRDVYLVAGPADVTERSFTV</sequence>
<dbReference type="OrthoDB" id="3295680at2"/>
<comment type="caution">
    <text evidence="3">The sequence shown here is derived from an EMBL/GenBank/DDBJ whole genome shotgun (WGS) entry which is preliminary data.</text>
</comment>
<dbReference type="Pfam" id="PF22552">
    <property type="entry name" value="TY-Chap3"/>
    <property type="match status" value="1"/>
</dbReference>
<name>A0A117MMP3_9ACTN</name>
<feature type="domain" description="TY-Chap N-terminal" evidence="2">
    <location>
        <begin position="5"/>
        <end position="121"/>
    </location>
</feature>
<dbReference type="Proteomes" id="UP000053244">
    <property type="component" value="Unassembled WGS sequence"/>
</dbReference>
<dbReference type="EMBL" id="LLZH01000310">
    <property type="protein sequence ID" value="KUL25807.1"/>
    <property type="molecule type" value="Genomic_DNA"/>
</dbReference>
<evidence type="ECO:0000256" key="1">
    <source>
        <dbReference type="SAM" id="MobiDB-lite"/>
    </source>
</evidence>
<keyword evidence="4" id="KW-1185">Reference proteome</keyword>
<reference evidence="3 4" key="1">
    <citation type="submission" date="2015-10" db="EMBL/GenBank/DDBJ databases">
        <authorList>
            <person name="Gilbert D.G."/>
        </authorList>
    </citation>
    <scope>NUCLEOTIDE SEQUENCE [LARGE SCALE GENOMIC DNA]</scope>
    <source>
        <strain evidence="3 4">NRRL B-16712</strain>
    </source>
</reference>
<protein>
    <recommendedName>
        <fullName evidence="2">TY-Chap N-terminal domain-containing protein</fullName>
    </recommendedName>
</protein>
<feature type="region of interest" description="Disordered" evidence="1">
    <location>
        <begin position="49"/>
        <end position="76"/>
    </location>
</feature>